<dbReference type="SUPFAM" id="SSF52047">
    <property type="entry name" value="RNI-like"/>
    <property type="match status" value="3"/>
</dbReference>
<dbReference type="GO" id="GO:0005524">
    <property type="term" value="F:ATP binding"/>
    <property type="evidence" value="ECO:0007669"/>
    <property type="project" value="UniProtKB-KW"/>
</dbReference>
<feature type="domain" description="NB-ARC" evidence="5">
    <location>
        <begin position="154"/>
        <end position="313"/>
    </location>
</feature>
<dbReference type="InterPro" id="IPR002182">
    <property type="entry name" value="NB-ARC"/>
</dbReference>
<dbReference type="PANTHER" id="PTHR33463:SF105">
    <property type="entry name" value="AND NB-ARC DOMAIN DISEASE RESISTANCE PROTEIN, PUTATIVE-RELATED"/>
    <property type="match status" value="1"/>
</dbReference>
<dbReference type="GO" id="GO:0043531">
    <property type="term" value="F:ADP binding"/>
    <property type="evidence" value="ECO:0007669"/>
    <property type="project" value="InterPro"/>
</dbReference>
<dbReference type="InterPro" id="IPR050905">
    <property type="entry name" value="Plant_NBS-LRR"/>
</dbReference>
<dbReference type="PANTHER" id="PTHR33463">
    <property type="entry name" value="NB-ARC DOMAIN-CONTAINING PROTEIN-RELATED"/>
    <property type="match status" value="1"/>
</dbReference>
<dbReference type="InterPro" id="IPR057135">
    <property type="entry name" value="At4g27190-like_LRR"/>
</dbReference>
<reference evidence="8" key="2">
    <citation type="submission" date="2025-08" db="UniProtKB">
        <authorList>
            <consortium name="RefSeq"/>
        </authorList>
    </citation>
    <scope>IDENTIFICATION</scope>
    <source>
        <tissue evidence="8">Etiolated seedlings</tissue>
    </source>
</reference>
<dbReference type="Gene3D" id="3.40.50.300">
    <property type="entry name" value="P-loop containing nucleotide triphosphate hydrolases"/>
    <property type="match status" value="1"/>
</dbReference>
<dbReference type="eggNOG" id="KOG4658">
    <property type="taxonomic scope" value="Eukaryota"/>
</dbReference>
<feature type="domain" description="Disease resistance protein At4g27190-like leucine-rich repeats" evidence="6">
    <location>
        <begin position="1206"/>
        <end position="1302"/>
    </location>
</feature>
<keyword evidence="3" id="KW-0611">Plant defense</keyword>
<dbReference type="InterPro" id="IPR032675">
    <property type="entry name" value="LRR_dom_sf"/>
</dbReference>
<protein>
    <submittedName>
        <fullName evidence="8">Uncharacterized protein LOC101500233 isoform X1</fullName>
    </submittedName>
</protein>
<feature type="domain" description="Disease resistance protein At4g27190-like leucine-rich repeats" evidence="6">
    <location>
        <begin position="1303"/>
        <end position="1427"/>
    </location>
</feature>
<dbReference type="SUPFAM" id="SSF52058">
    <property type="entry name" value="L domain-like"/>
    <property type="match status" value="1"/>
</dbReference>
<dbReference type="InterPro" id="IPR027417">
    <property type="entry name" value="P-loop_NTPase"/>
</dbReference>
<feature type="domain" description="Disease resistance protein At4g27190-like leucine-rich repeats" evidence="6">
    <location>
        <begin position="1096"/>
        <end position="1175"/>
    </location>
</feature>
<dbReference type="Proteomes" id="UP000087171">
    <property type="component" value="Chromosome Ca5"/>
</dbReference>
<feature type="domain" description="Disease resistance protein At4g27190-like leucine-rich repeats" evidence="6">
    <location>
        <begin position="1542"/>
        <end position="1651"/>
    </location>
</feature>
<dbReference type="Gene3D" id="3.80.10.10">
    <property type="entry name" value="Ribonuclease Inhibitor"/>
    <property type="match status" value="3"/>
</dbReference>
<dbReference type="RefSeq" id="XP_004500351.1">
    <property type="nucleotide sequence ID" value="XM_004500294.3"/>
</dbReference>
<feature type="domain" description="Disease resistance protein At4g27190-like leucine-rich repeats" evidence="6">
    <location>
        <begin position="1461"/>
        <end position="1532"/>
    </location>
</feature>
<gene>
    <name evidence="8" type="primary">LOC101500233</name>
</gene>
<proteinExistence type="inferred from homology"/>
<evidence type="ECO:0000313" key="7">
    <source>
        <dbReference type="Proteomes" id="UP000087171"/>
    </source>
</evidence>
<evidence type="ECO:0000259" key="5">
    <source>
        <dbReference type="Pfam" id="PF00931"/>
    </source>
</evidence>
<dbReference type="GeneID" id="101500233"/>
<dbReference type="GO" id="GO:0006952">
    <property type="term" value="P:defense response"/>
    <property type="evidence" value="ECO:0007669"/>
    <property type="project" value="UniProtKB-KW"/>
</dbReference>
<dbReference type="Gene3D" id="1.10.8.430">
    <property type="entry name" value="Helical domain of apoptotic protease-activating factors"/>
    <property type="match status" value="1"/>
</dbReference>
<evidence type="ECO:0000256" key="2">
    <source>
        <dbReference type="ARBA" id="ARBA00022741"/>
    </source>
</evidence>
<sequence>MESFMPDLAKSYVEKLIKGALVESSYICCFTCIAKDFEEEKARLVSESKTIKERVEVATNRGEDIQSNVDYWEKEADKLIQEDTKTNQKCCFGFCPNCIWRYIRGKELANKKDRIKELMKTGKELSIGLPARLPGVESNQPQFYISFKSRESIYNELLDALKDDNNYIIGLQGMGGTGKTTLAIKVGNELEQSKQFTKAIITTVSNSPDIKKIQDDIAGPLGLNLNDDSESDRPKKLWKRLTQGEKILLILDDVWGDLDFKEIGIPYNDNNKGCRVLVTTRQISVCNRMGCNKTIQLELLSEEDAWNMFKRHAGLCSNSSKSLLGKAHKIANECKRLPIAIAAIASSLKGEQRPEEWDAALKSLQKHMSMRGGDDGDELDKIYKCLKFSYDNMKNEKAKRLFLLCSVFQEDENIPIERLTRFGIGAGIFGEDYDSYEDARSQVVISKNKLLDSCLLLKANQEESVKMHDLVRDAAQRIAKKKIQTINISNKNEKALVERENNIKYLLCQGKLMDVLSCKFGGYELEILIVYMHEDGGWDNVNVEFPNTFFGNNTGLRVFHILFDFNFYKPTLPFIQSIQSLKNIRSFLFENVNLGDISILGNMHSLETLDLVSCKINELPHGITKLEKLRLLNLDSCEILRNNPFEVIKGCSLLEELYFLYSFNIFCQEISFPKLKIFHIKDNFTSRHSPLIKCVSVIYFERVLSESTLKYCMQTAEVLQLRRIEKGWRNLMPEIVPVDQGMNNLVELLLHWISQLQFLIDTKLCDSQVPNVYSKLVILDLYKLENLEELCNGHVSFDSFGSLEKLSIKACEHLQSLFKCNLNLCNLKSILLEECPMLISLFQQKSSRSLVLLEKLELIDCKRLEYIIINERKWEESSDDDNDSMSRGSLFPKLKVLYIEKCPNFELILPFLSAHDLPALESITMQSCDKLKYIFGQNVKLDSLNQMKLGSLPNFIDIFPQIFSSIKEPSSISRDTSKSQTQSLPIKGNIFSWISTACTKIPPTSDDEQQDCLISSESSSYCLNYNIWEHVQCFSRQSQILCNIKDIQLTNIAKIKSVFILFIVPRMLLETLTIENCDELKHIIIDTEDHDSCNNNLGNVLPKLKNLNVRNCVELEYIFGHYVDDHQNHIEIHIHLPALECLVLQNLPSLAAMCSKQYHITFPPLKELEFQKCDDVAFKSIGDFLTHHSITRSVDRTTMKELSGNVEYFQKLEILDLSDSKIGYIFWLDEIDGQEMNTGLTYISLYNMSGMTCPFVGPKNYIFLKSLTQLVIMHCKKLEIVFSTSVSRCLPQLQYLTIKECKELKHIIEDDLENKKSSKFPSTNPCFPKLELLYVVNCNNLKCICPSSMCKDFPKLYHIDVEDCVQLEYIVGPYSDDHQNHTEIHIHFLALEYLYLVNLPSLVAMCPKQYGTTFPCLKLLKLNNCSKVDIKSIGDFITPHSLTRSMDGASMKELSGKMDHVNEKQMNIKLENIKLHTLALMTSLFLGPKNSFALQNLRNINIVQCEKLEIIFSNSILRCLPQLQSLIIEECKELKHIIEDDTENQKTSNSNSLCSRTCFPKLEALAVVKCNKLKSVFPVSICKELPELKVLMIKEANELEEIFKSECDNQKVEVPNLKIVAFVNLPSLCQNQGIQFQAVENRFVQNCQNLSLTCDSTTDSKINIFHISYSNLDYETCLILESLFAQLQEEYEGSDTGSEGPSTKTTKDFAAEIEVEAASEHKLTFSQELMNEQLMDPLGEIDNTVKPSQFLKEIEDSSTSEKCVAATLSTISETKNDSPIQLVASKQKDTEISVEEGTTLTPSTHLILEQDVDVIDSVETTKTNNDKVSVIDDAVMKVSSIIEKHFPKDDVTTVSESKPSPSNSIPLSLAFQTPSEGNPSQIVQDLSSTSLVTWELEQLVSNKHLNYENLSVLTDFLVKHPSVLLRDSSVSNRYKGYAYNCLAELLKFLQTHSVLDVLGSSHSEFVELLQDMRRFAFDKDWLDDVEKRALFPNLQFSQDALQKLLDSQQRVTKEVEEIRLKINIFTQHVGDLKKQLASYEAFLETIMQEKAKVLETKAALSSPIGY</sequence>
<name>A0A1S2Y6U3_CICAR</name>
<dbReference type="OrthoDB" id="1430868at2759"/>
<evidence type="ECO:0000313" key="8">
    <source>
        <dbReference type="RefSeq" id="XP_004500351.1"/>
    </source>
</evidence>
<keyword evidence="4" id="KW-0067">ATP-binding</keyword>
<dbReference type="PRINTS" id="PR00364">
    <property type="entry name" value="DISEASERSIST"/>
</dbReference>
<keyword evidence="7" id="KW-1185">Reference proteome</keyword>
<dbReference type="Pfam" id="PF00931">
    <property type="entry name" value="NB-ARC"/>
    <property type="match status" value="1"/>
</dbReference>
<reference evidence="7" key="1">
    <citation type="journal article" date="2013" name="Nat. Biotechnol.">
        <title>Draft genome sequence of chickpea (Cicer arietinum) provides a resource for trait improvement.</title>
        <authorList>
            <person name="Varshney R.K."/>
            <person name="Song C."/>
            <person name="Saxena R.K."/>
            <person name="Azam S."/>
            <person name="Yu S."/>
            <person name="Sharpe A.G."/>
            <person name="Cannon S."/>
            <person name="Baek J."/>
            <person name="Rosen B.D."/>
            <person name="Tar'an B."/>
            <person name="Millan T."/>
            <person name="Zhang X."/>
            <person name="Ramsay L.D."/>
            <person name="Iwata A."/>
            <person name="Wang Y."/>
            <person name="Nelson W."/>
            <person name="Farmer A.D."/>
            <person name="Gaur P.M."/>
            <person name="Soderlund C."/>
            <person name="Penmetsa R.V."/>
            <person name="Xu C."/>
            <person name="Bharti A.K."/>
            <person name="He W."/>
            <person name="Winter P."/>
            <person name="Zhao S."/>
            <person name="Hane J.K."/>
            <person name="Carrasquilla-Garcia N."/>
            <person name="Condie J.A."/>
            <person name="Upadhyaya H.D."/>
            <person name="Luo M.C."/>
            <person name="Thudi M."/>
            <person name="Gowda C.L."/>
            <person name="Singh N.P."/>
            <person name="Lichtenzveig J."/>
            <person name="Gali K.K."/>
            <person name="Rubio J."/>
            <person name="Nadarajan N."/>
            <person name="Dolezel J."/>
            <person name="Bansal K.C."/>
            <person name="Xu X."/>
            <person name="Edwards D."/>
            <person name="Zhang G."/>
            <person name="Kahl G."/>
            <person name="Gil J."/>
            <person name="Singh K.B."/>
            <person name="Datta S.K."/>
            <person name="Jackson S.A."/>
            <person name="Wang J."/>
            <person name="Cook D.R."/>
        </authorList>
    </citation>
    <scope>NUCLEOTIDE SEQUENCE [LARGE SCALE GENOMIC DNA]</scope>
    <source>
        <strain evidence="7">cv. CDC Frontier</strain>
    </source>
</reference>
<dbReference type="InterPro" id="IPR042197">
    <property type="entry name" value="Apaf_helical"/>
</dbReference>
<comment type="similarity">
    <text evidence="1">Belongs to the disease resistance NB-LRR family.</text>
</comment>
<evidence type="ECO:0000256" key="4">
    <source>
        <dbReference type="ARBA" id="ARBA00022840"/>
    </source>
</evidence>
<organism evidence="7 8">
    <name type="scientific">Cicer arietinum</name>
    <name type="common">Chickpea</name>
    <name type="synonym">Garbanzo</name>
    <dbReference type="NCBI Taxonomy" id="3827"/>
    <lineage>
        <taxon>Eukaryota</taxon>
        <taxon>Viridiplantae</taxon>
        <taxon>Streptophyta</taxon>
        <taxon>Embryophyta</taxon>
        <taxon>Tracheophyta</taxon>
        <taxon>Spermatophyta</taxon>
        <taxon>Magnoliopsida</taxon>
        <taxon>eudicotyledons</taxon>
        <taxon>Gunneridae</taxon>
        <taxon>Pentapetalae</taxon>
        <taxon>rosids</taxon>
        <taxon>fabids</taxon>
        <taxon>Fabales</taxon>
        <taxon>Fabaceae</taxon>
        <taxon>Papilionoideae</taxon>
        <taxon>50 kb inversion clade</taxon>
        <taxon>NPAAA clade</taxon>
        <taxon>Hologalegina</taxon>
        <taxon>IRL clade</taxon>
        <taxon>Cicereae</taxon>
        <taxon>Cicer</taxon>
    </lineage>
</organism>
<evidence type="ECO:0000256" key="1">
    <source>
        <dbReference type="ARBA" id="ARBA00008894"/>
    </source>
</evidence>
<dbReference type="SUPFAM" id="SSF52540">
    <property type="entry name" value="P-loop containing nucleoside triphosphate hydrolases"/>
    <property type="match status" value="1"/>
</dbReference>
<evidence type="ECO:0000256" key="3">
    <source>
        <dbReference type="ARBA" id="ARBA00022821"/>
    </source>
</evidence>
<accession>A0A1S2Y6U3</accession>
<evidence type="ECO:0000259" key="6">
    <source>
        <dbReference type="Pfam" id="PF23247"/>
    </source>
</evidence>
<dbReference type="PaxDb" id="3827-XP_004500351.1"/>
<keyword evidence="2" id="KW-0547">Nucleotide-binding</keyword>
<dbReference type="Pfam" id="PF23247">
    <property type="entry name" value="LRR_RPS2"/>
    <property type="match status" value="5"/>
</dbReference>
<dbReference type="KEGG" id="cam:101500233"/>
<dbReference type="FunFam" id="3.40.50.300:FF:001091">
    <property type="entry name" value="Probable disease resistance protein At1g61300"/>
    <property type="match status" value="1"/>
</dbReference>